<organism evidence="1 2">
    <name type="scientific">Gigaspora margarita</name>
    <dbReference type="NCBI Taxonomy" id="4874"/>
    <lineage>
        <taxon>Eukaryota</taxon>
        <taxon>Fungi</taxon>
        <taxon>Fungi incertae sedis</taxon>
        <taxon>Mucoromycota</taxon>
        <taxon>Glomeromycotina</taxon>
        <taxon>Glomeromycetes</taxon>
        <taxon>Diversisporales</taxon>
        <taxon>Gigasporaceae</taxon>
        <taxon>Gigaspora</taxon>
    </lineage>
</organism>
<evidence type="ECO:0000313" key="1">
    <source>
        <dbReference type="EMBL" id="KAF0377866.1"/>
    </source>
</evidence>
<reference evidence="1 2" key="1">
    <citation type="journal article" date="2019" name="Environ. Microbiol.">
        <title>At the nexus of three kingdoms: the genome of the mycorrhizal fungus Gigaspora margarita provides insights into plant, endobacterial and fungal interactions.</title>
        <authorList>
            <person name="Venice F."/>
            <person name="Ghignone S."/>
            <person name="Salvioli di Fossalunga A."/>
            <person name="Amselem J."/>
            <person name="Novero M."/>
            <person name="Xianan X."/>
            <person name="Sedzielewska Toro K."/>
            <person name="Morin E."/>
            <person name="Lipzen A."/>
            <person name="Grigoriev I.V."/>
            <person name="Henrissat B."/>
            <person name="Martin F.M."/>
            <person name="Bonfante P."/>
        </authorList>
    </citation>
    <scope>NUCLEOTIDE SEQUENCE [LARGE SCALE GENOMIC DNA]</scope>
    <source>
        <strain evidence="1 2">BEG34</strain>
    </source>
</reference>
<evidence type="ECO:0000313" key="2">
    <source>
        <dbReference type="Proteomes" id="UP000439903"/>
    </source>
</evidence>
<name>A0A8H3WXV9_GIGMA</name>
<dbReference type="AlphaFoldDB" id="A0A8H3WXV9"/>
<accession>A0A8H3WXV9</accession>
<keyword evidence="1" id="KW-0418">Kinase</keyword>
<dbReference type="InterPro" id="IPR011009">
    <property type="entry name" value="Kinase-like_dom_sf"/>
</dbReference>
<gene>
    <name evidence="1" type="ORF">F8M41_012504</name>
</gene>
<dbReference type="EMBL" id="WTPW01002537">
    <property type="protein sequence ID" value="KAF0377866.1"/>
    <property type="molecule type" value="Genomic_DNA"/>
</dbReference>
<dbReference type="GO" id="GO:0016301">
    <property type="term" value="F:kinase activity"/>
    <property type="evidence" value="ECO:0007669"/>
    <property type="project" value="UniProtKB-KW"/>
</dbReference>
<keyword evidence="2" id="KW-1185">Reference proteome</keyword>
<proteinExistence type="predicted"/>
<sequence>MAKEISHGTNWLHKENIVHRDLYWCDFLGLSSGRPHFKDMTLPAIILHVSSCKQESPIDGTLNDFINLYNDAWNYYIDSRPDTTKILRKLDCIRPVNLSCPD</sequence>
<dbReference type="SUPFAM" id="SSF56112">
    <property type="entry name" value="Protein kinase-like (PK-like)"/>
    <property type="match status" value="1"/>
</dbReference>
<dbReference type="Proteomes" id="UP000439903">
    <property type="component" value="Unassembled WGS sequence"/>
</dbReference>
<keyword evidence="1" id="KW-0808">Transferase</keyword>
<dbReference type="OrthoDB" id="10457538at2759"/>
<protein>
    <submittedName>
        <fullName evidence="1">Calmodulin-dependent protein kinase</fullName>
    </submittedName>
</protein>
<comment type="caution">
    <text evidence="1">The sequence shown here is derived from an EMBL/GenBank/DDBJ whole genome shotgun (WGS) entry which is preliminary data.</text>
</comment>